<dbReference type="EMBL" id="QEAQ01000102">
    <property type="protein sequence ID" value="TPX55602.1"/>
    <property type="molecule type" value="Genomic_DNA"/>
</dbReference>
<evidence type="ECO:0000313" key="10">
    <source>
        <dbReference type="Proteomes" id="UP000318582"/>
    </source>
</evidence>
<feature type="transmembrane region" description="Helical" evidence="8">
    <location>
        <begin position="43"/>
        <end position="64"/>
    </location>
</feature>
<dbReference type="Pfam" id="PF25539">
    <property type="entry name" value="Bestrophin_2"/>
    <property type="match status" value="1"/>
</dbReference>
<comment type="caution">
    <text evidence="9">The sequence shown here is derived from an EMBL/GenBank/DDBJ whole genome shotgun (WGS) entry which is preliminary data.</text>
</comment>
<keyword evidence="4 8" id="KW-0812">Transmembrane</keyword>
<evidence type="ECO:0000256" key="5">
    <source>
        <dbReference type="ARBA" id="ARBA00022989"/>
    </source>
</evidence>
<dbReference type="GO" id="GO:0005254">
    <property type="term" value="F:chloride channel activity"/>
    <property type="evidence" value="ECO:0007669"/>
    <property type="project" value="InterPro"/>
</dbReference>
<accession>A0A507DWB7</accession>
<evidence type="ECO:0000256" key="3">
    <source>
        <dbReference type="ARBA" id="ARBA00022475"/>
    </source>
</evidence>
<proteinExistence type="predicted"/>
<dbReference type="PANTHER" id="PTHR33281:SF19">
    <property type="entry name" value="VOLTAGE-DEPENDENT ANION CHANNEL-FORMING PROTEIN YNEE"/>
    <property type="match status" value="1"/>
</dbReference>
<evidence type="ECO:0000256" key="1">
    <source>
        <dbReference type="ARBA" id="ARBA00004651"/>
    </source>
</evidence>
<dbReference type="PANTHER" id="PTHR33281">
    <property type="entry name" value="UPF0187 PROTEIN YNEE"/>
    <property type="match status" value="1"/>
</dbReference>
<dbReference type="GO" id="GO:0005886">
    <property type="term" value="C:plasma membrane"/>
    <property type="evidence" value="ECO:0007669"/>
    <property type="project" value="UniProtKB-SubCell"/>
</dbReference>
<name>A0A507DWB7_9FUNG</name>
<keyword evidence="10" id="KW-1185">Reference proteome</keyword>
<protein>
    <submittedName>
        <fullName evidence="9">Uncharacterized protein</fullName>
    </submittedName>
</protein>
<dbReference type="InterPro" id="IPR044669">
    <property type="entry name" value="YneE/VCCN1/2-like"/>
</dbReference>
<comment type="subcellular location">
    <subcellularLocation>
        <location evidence="1">Cell membrane</location>
        <topology evidence="1">Multi-pass membrane protein</topology>
    </subcellularLocation>
</comment>
<evidence type="ECO:0000256" key="2">
    <source>
        <dbReference type="ARBA" id="ARBA00022448"/>
    </source>
</evidence>
<evidence type="ECO:0000256" key="4">
    <source>
        <dbReference type="ARBA" id="ARBA00022692"/>
    </source>
</evidence>
<keyword evidence="2" id="KW-0813">Transport</keyword>
<keyword evidence="7 8" id="KW-0472">Membrane</keyword>
<evidence type="ECO:0000256" key="7">
    <source>
        <dbReference type="ARBA" id="ARBA00023136"/>
    </source>
</evidence>
<organism evidence="9 10">
    <name type="scientific">Powellomyces hirtus</name>
    <dbReference type="NCBI Taxonomy" id="109895"/>
    <lineage>
        <taxon>Eukaryota</taxon>
        <taxon>Fungi</taxon>
        <taxon>Fungi incertae sedis</taxon>
        <taxon>Chytridiomycota</taxon>
        <taxon>Chytridiomycota incertae sedis</taxon>
        <taxon>Chytridiomycetes</taxon>
        <taxon>Spizellomycetales</taxon>
        <taxon>Powellomycetaceae</taxon>
        <taxon>Powellomyces</taxon>
    </lineage>
</organism>
<feature type="transmembrane region" description="Helical" evidence="8">
    <location>
        <begin position="76"/>
        <end position="97"/>
    </location>
</feature>
<sequence>MTEPFKPREAARPSRRATFSHKVKNESNYYHSVHNLVRVSGSVIPSILITTTFVTLWGVFWTVLYMQFPNSWLKRFIPDSNILVTIISVVMGLLLVFRNNTAYDRYWEGRRLLGTLETQVRNMSRFIWIGVNVRNAHDGLEKRGAMNLLIAFMYSTKRYLRNELGVYYEDVYPYISHLPDFAPDAGQPDVKNLPLEITHHLSGFIMKARQTEQIDVSQLGCMNNALNTMVDCFTGFERIRGTPLPFAYGIHLKQTLMLYLLSLPFQLLKKSEWSTIPVQFLAAFTLLGLEAIGGEIENPFGFDANDLPIDNICAMIHQEITGIMDRPDKLDAEKWLSPWEDLTSTQAELSEAAMASARKSMGDKEKSG</sequence>
<dbReference type="Proteomes" id="UP000318582">
    <property type="component" value="Unassembled WGS sequence"/>
</dbReference>
<dbReference type="AlphaFoldDB" id="A0A507DWB7"/>
<keyword evidence="3" id="KW-1003">Cell membrane</keyword>
<reference evidence="9 10" key="1">
    <citation type="journal article" date="2019" name="Sci. Rep.">
        <title>Comparative genomics of chytrid fungi reveal insights into the obligate biotrophic and pathogenic lifestyle of Synchytrium endobioticum.</title>
        <authorList>
            <person name="van de Vossenberg B.T.L.H."/>
            <person name="Warris S."/>
            <person name="Nguyen H.D.T."/>
            <person name="van Gent-Pelzer M.P.E."/>
            <person name="Joly D.L."/>
            <person name="van de Geest H.C."/>
            <person name="Bonants P.J.M."/>
            <person name="Smith D.S."/>
            <person name="Levesque C.A."/>
            <person name="van der Lee T.A.J."/>
        </authorList>
    </citation>
    <scope>NUCLEOTIDE SEQUENCE [LARGE SCALE GENOMIC DNA]</scope>
    <source>
        <strain evidence="9 10">CBS 809.83</strain>
    </source>
</reference>
<dbReference type="STRING" id="109895.A0A507DWB7"/>
<keyword evidence="5 8" id="KW-1133">Transmembrane helix</keyword>
<evidence type="ECO:0000313" key="9">
    <source>
        <dbReference type="EMBL" id="TPX55602.1"/>
    </source>
</evidence>
<keyword evidence="6" id="KW-0406">Ion transport</keyword>
<evidence type="ECO:0000256" key="8">
    <source>
        <dbReference type="SAM" id="Phobius"/>
    </source>
</evidence>
<gene>
    <name evidence="9" type="ORF">PhCBS80983_g05174</name>
</gene>
<evidence type="ECO:0000256" key="6">
    <source>
        <dbReference type="ARBA" id="ARBA00023065"/>
    </source>
</evidence>